<accession>A0ABT9VYH1</accession>
<gene>
    <name evidence="2" type="ORF">J2S11_001773</name>
</gene>
<evidence type="ECO:0000313" key="3">
    <source>
        <dbReference type="Proteomes" id="UP001235840"/>
    </source>
</evidence>
<protein>
    <recommendedName>
        <fullName evidence="1">DSBA-like thioredoxin domain-containing protein</fullName>
    </recommendedName>
</protein>
<dbReference type="Proteomes" id="UP001235840">
    <property type="component" value="Unassembled WGS sequence"/>
</dbReference>
<evidence type="ECO:0000313" key="2">
    <source>
        <dbReference type="EMBL" id="MDQ0165872.1"/>
    </source>
</evidence>
<sequence length="221" mass="25751">MNENQNKNLENKKIIYVYDVLCPWCYAFTPIVQKLFQTYKDTFQFEVISGGLIQEAGSIESIRKKRTVSRESYKNIIDQTGAAFSNEFFTMVKADDVIMDSLIPATAVAIMRESSSPFHPIEFVSELFTLIYMKGYNPSSDKLYRVLAEKFQLNQETFIEQMKEEHFKQIARYDFSLAKQLKADAFPRLYLQESDTLFHLISKGFSEYETITDIIKDIRNS</sequence>
<keyword evidence="3" id="KW-1185">Reference proteome</keyword>
<dbReference type="InterPro" id="IPR001853">
    <property type="entry name" value="DSBA-like_thioredoxin_dom"/>
</dbReference>
<dbReference type="EMBL" id="JAUSTY010000006">
    <property type="protein sequence ID" value="MDQ0165872.1"/>
    <property type="molecule type" value="Genomic_DNA"/>
</dbReference>
<dbReference type="RefSeq" id="WP_307393534.1">
    <property type="nucleotide sequence ID" value="NZ_BAAADK010000032.1"/>
</dbReference>
<dbReference type="Gene3D" id="1.10.472.60">
    <property type="entry name" value="putative protein disulfide isomerase domain"/>
    <property type="match status" value="1"/>
</dbReference>
<proteinExistence type="predicted"/>
<dbReference type="InterPro" id="IPR036249">
    <property type="entry name" value="Thioredoxin-like_sf"/>
</dbReference>
<comment type="caution">
    <text evidence="2">The sequence shown here is derived from an EMBL/GenBank/DDBJ whole genome shotgun (WGS) entry which is preliminary data.</text>
</comment>
<feature type="domain" description="DSBA-like thioredoxin" evidence="1">
    <location>
        <begin position="14"/>
        <end position="191"/>
    </location>
</feature>
<reference evidence="2 3" key="1">
    <citation type="submission" date="2023-07" db="EMBL/GenBank/DDBJ databases">
        <title>Genomic Encyclopedia of Type Strains, Phase IV (KMG-IV): sequencing the most valuable type-strain genomes for metagenomic binning, comparative biology and taxonomic classification.</title>
        <authorList>
            <person name="Goeker M."/>
        </authorList>
    </citation>
    <scope>NUCLEOTIDE SEQUENCE [LARGE SCALE GENOMIC DNA]</scope>
    <source>
        <strain evidence="2 3">DSM 12751</strain>
    </source>
</reference>
<dbReference type="Gene3D" id="3.40.30.10">
    <property type="entry name" value="Glutaredoxin"/>
    <property type="match status" value="1"/>
</dbReference>
<dbReference type="SUPFAM" id="SSF52833">
    <property type="entry name" value="Thioredoxin-like"/>
    <property type="match status" value="1"/>
</dbReference>
<organism evidence="2 3">
    <name type="scientific">Caldalkalibacillus horti</name>
    <dbReference type="NCBI Taxonomy" id="77523"/>
    <lineage>
        <taxon>Bacteria</taxon>
        <taxon>Bacillati</taxon>
        <taxon>Bacillota</taxon>
        <taxon>Bacilli</taxon>
        <taxon>Bacillales</taxon>
        <taxon>Bacillaceae</taxon>
        <taxon>Caldalkalibacillus</taxon>
    </lineage>
</organism>
<dbReference type="Pfam" id="PF01323">
    <property type="entry name" value="DSBA"/>
    <property type="match status" value="1"/>
</dbReference>
<name>A0ABT9VYH1_9BACI</name>
<evidence type="ECO:0000259" key="1">
    <source>
        <dbReference type="Pfam" id="PF01323"/>
    </source>
</evidence>